<protein>
    <submittedName>
        <fullName evidence="1">Uncharacterized protein</fullName>
    </submittedName>
</protein>
<reference evidence="1" key="1">
    <citation type="submission" date="2019-08" db="EMBL/GenBank/DDBJ databases">
        <authorList>
            <person name="Kucharzyk K."/>
            <person name="Murdoch R.W."/>
            <person name="Higgins S."/>
            <person name="Loffler F."/>
        </authorList>
    </citation>
    <scope>NUCLEOTIDE SEQUENCE</scope>
</reference>
<sequence>MVERFCKLHVLFIAVNRAARVRSISFLQAVNRVGFELVFGEQPVAGRSPIPVSVDLPLSARVVVLGFRYGDVRVCRAGIAWESPE</sequence>
<accession>A0A644Z8U1</accession>
<gene>
    <name evidence="1" type="ORF">SDC9_83664</name>
</gene>
<proteinExistence type="predicted"/>
<evidence type="ECO:0000313" key="1">
    <source>
        <dbReference type="EMBL" id="MPM37059.1"/>
    </source>
</evidence>
<dbReference type="EMBL" id="VSSQ01007812">
    <property type="protein sequence ID" value="MPM37059.1"/>
    <property type="molecule type" value="Genomic_DNA"/>
</dbReference>
<name>A0A644Z8U1_9ZZZZ</name>
<organism evidence="1">
    <name type="scientific">bioreactor metagenome</name>
    <dbReference type="NCBI Taxonomy" id="1076179"/>
    <lineage>
        <taxon>unclassified sequences</taxon>
        <taxon>metagenomes</taxon>
        <taxon>ecological metagenomes</taxon>
    </lineage>
</organism>
<dbReference type="AlphaFoldDB" id="A0A644Z8U1"/>
<comment type="caution">
    <text evidence="1">The sequence shown here is derived from an EMBL/GenBank/DDBJ whole genome shotgun (WGS) entry which is preliminary data.</text>
</comment>